<evidence type="ECO:0000256" key="1">
    <source>
        <dbReference type="ARBA" id="ARBA00022505"/>
    </source>
</evidence>
<dbReference type="GO" id="GO:0016491">
    <property type="term" value="F:oxidoreductase activity"/>
    <property type="evidence" value="ECO:0007669"/>
    <property type="project" value="UniProtKB-KW"/>
</dbReference>
<dbReference type="Pfam" id="PF20256">
    <property type="entry name" value="MoCoBD_2"/>
    <property type="match status" value="1"/>
</dbReference>
<dbReference type="Pfam" id="PF01315">
    <property type="entry name" value="Ald_Xan_dh_C"/>
    <property type="match status" value="1"/>
</dbReference>
<dbReference type="SUPFAM" id="SSF54665">
    <property type="entry name" value="CO dehydrogenase molybdoprotein N-domain-like"/>
    <property type="match status" value="1"/>
</dbReference>
<dbReference type="PANTHER" id="PTHR11908:SF132">
    <property type="entry name" value="ALDEHYDE OXIDASE 1-RELATED"/>
    <property type="match status" value="1"/>
</dbReference>
<dbReference type="Gene3D" id="3.90.1170.50">
    <property type="entry name" value="Aldehyde oxidase/xanthine dehydrogenase, a/b hammerhead"/>
    <property type="match status" value="1"/>
</dbReference>
<evidence type="ECO:0000256" key="2">
    <source>
        <dbReference type="ARBA" id="ARBA00023002"/>
    </source>
</evidence>
<dbReference type="Gene3D" id="3.30.365.10">
    <property type="entry name" value="Aldehyde oxidase/xanthine dehydrogenase, molybdopterin binding domain"/>
    <property type="match status" value="4"/>
</dbReference>
<dbReference type="InterPro" id="IPR046867">
    <property type="entry name" value="AldOxase/xan_DH_MoCoBD2"/>
</dbReference>
<evidence type="ECO:0000313" key="5">
    <source>
        <dbReference type="Proteomes" id="UP000465601"/>
    </source>
</evidence>
<comment type="caution">
    <text evidence="4">The sequence shown here is derived from an EMBL/GenBank/DDBJ whole genome shotgun (WGS) entry which is preliminary data.</text>
</comment>
<keyword evidence="2" id="KW-0560">Oxidoreductase</keyword>
<protein>
    <submittedName>
        <fullName evidence="4">Molybdopterin-dependent oxidoreductase</fullName>
    </submittedName>
</protein>
<reference evidence="4 5" key="1">
    <citation type="submission" date="2019-10" db="EMBL/GenBank/DDBJ databases">
        <title>Alkaliphilus serpentinus sp. nov. and Alkaliphilus pronyensis sp. nov., two novel anaerobic alkaliphilic species isolated from the serpentinized-hosted hydrothermal field of the Prony Bay (New Caledonia).</title>
        <authorList>
            <person name="Postec A."/>
        </authorList>
    </citation>
    <scope>NUCLEOTIDE SEQUENCE [LARGE SCALE GENOMIC DNA]</scope>
    <source>
        <strain evidence="4 5">LacT</strain>
    </source>
</reference>
<dbReference type="SMART" id="SM01008">
    <property type="entry name" value="Ald_Xan_dh_C"/>
    <property type="match status" value="1"/>
</dbReference>
<dbReference type="InterPro" id="IPR037165">
    <property type="entry name" value="AldOxase/xan_DH_Mopterin-bd_sf"/>
</dbReference>
<dbReference type="InterPro" id="IPR000674">
    <property type="entry name" value="Ald_Oxase/Xan_DH_a/b"/>
</dbReference>
<dbReference type="InterPro" id="IPR036856">
    <property type="entry name" value="Ald_Oxase/Xan_DH_a/b_sf"/>
</dbReference>
<gene>
    <name evidence="4" type="ORF">F8153_09410</name>
</gene>
<evidence type="ECO:0000313" key="4">
    <source>
        <dbReference type="EMBL" id="KAB3529311.1"/>
    </source>
</evidence>
<dbReference type="InterPro" id="IPR008274">
    <property type="entry name" value="AldOxase/xan_DH_MoCoBD1"/>
</dbReference>
<dbReference type="SUPFAM" id="SSF56003">
    <property type="entry name" value="Molybdenum cofactor-binding domain"/>
    <property type="match status" value="1"/>
</dbReference>
<sequence>MKDDLKYIGKTLPIHDVREKVTGQLRYVGDMMLHNMLYGKLLLSSISHGIIKEIDTSKAEALQGVIKVFTYKNSVDKKYNSYMWYKAMDTVKDEVLFTNRVRFMGDRIAAVVATSKEIAEEALTLIKVDYEELPFIDAEGALVEENIKIHPWGNIMSKREMENGRVDEALKKDLTIVEDTIETQKVHHAAMETHACVADSTPDGTITLWSPCQVAFQVQLIVSEALGIPTSKIRVIKTAMGGSFGGKGQPILEPICAYLSLNTGAPVRLEVSRAQAIIGTRTRNATKGRVRIAVDKEGMIVGRDIDVLVDGGAYHTNGDAVALAMGKKAFRLYRIKNQRYKSTTVYSNTPIGGACRGYGSPQIHAITEINIDNAARAIGMDPVELRLKNLVHPYDKDPLNGPDLGNGRVIDCLEKGKKAFNWEEKFNNRGQEGRFVTGVGVACGVHGNGYYGAHPDYMMMTLKVLEDGKILMLSGLHDLGCGTITTMKQIVGEVLKIHPDNIIIPEADTFYSPYDSAGTQASRVTFVCGGCAQETANLLKEKIYKYSAAILECTEDAIEMLEGVITNSEKPSDRISLSDLLSKVRYQFKREISVTNTYESKANPGVYTVNFVEVMIDKLTGMVKILDVLSVSDIGRAINPGFVEGQVHGAIQMGIGFALSEEIKLDAKGRVTTANFSKYHVINAPDMPKVKVILVEEGEEYGPFGAKSIGELATVAIAPAIINAINWALDINISSLPATPEKIIEALNKKAKQA</sequence>
<name>A0A833HND9_9FIRM</name>
<accession>A0A833HND9</accession>
<dbReference type="PANTHER" id="PTHR11908">
    <property type="entry name" value="XANTHINE DEHYDROGENASE"/>
    <property type="match status" value="1"/>
</dbReference>
<dbReference type="GO" id="GO:0005506">
    <property type="term" value="F:iron ion binding"/>
    <property type="evidence" value="ECO:0007669"/>
    <property type="project" value="InterPro"/>
</dbReference>
<keyword evidence="1" id="KW-0500">Molybdenum</keyword>
<dbReference type="RefSeq" id="WP_151866103.1">
    <property type="nucleotide sequence ID" value="NZ_WBZB01000033.1"/>
</dbReference>
<organism evidence="4 5">
    <name type="scientific">Alkaliphilus serpentinus</name>
    <dbReference type="NCBI Taxonomy" id="1482731"/>
    <lineage>
        <taxon>Bacteria</taxon>
        <taxon>Bacillati</taxon>
        <taxon>Bacillota</taxon>
        <taxon>Clostridia</taxon>
        <taxon>Peptostreptococcales</taxon>
        <taxon>Natronincolaceae</taxon>
        <taxon>Alkaliphilus</taxon>
    </lineage>
</organism>
<dbReference type="EMBL" id="WBZB01000033">
    <property type="protein sequence ID" value="KAB3529311.1"/>
    <property type="molecule type" value="Genomic_DNA"/>
</dbReference>
<keyword evidence="5" id="KW-1185">Reference proteome</keyword>
<dbReference type="OrthoDB" id="9759099at2"/>
<dbReference type="InterPro" id="IPR016208">
    <property type="entry name" value="Ald_Oxase/xanthine_DH-like"/>
</dbReference>
<dbReference type="AlphaFoldDB" id="A0A833HND9"/>
<dbReference type="Proteomes" id="UP000465601">
    <property type="component" value="Unassembled WGS sequence"/>
</dbReference>
<dbReference type="Pfam" id="PF02738">
    <property type="entry name" value="MoCoBD_1"/>
    <property type="match status" value="1"/>
</dbReference>
<evidence type="ECO:0000259" key="3">
    <source>
        <dbReference type="SMART" id="SM01008"/>
    </source>
</evidence>
<proteinExistence type="predicted"/>
<feature type="domain" description="Aldehyde oxidase/xanthine dehydrogenase a/b hammerhead" evidence="3">
    <location>
        <begin position="22"/>
        <end position="134"/>
    </location>
</feature>